<evidence type="ECO:0000313" key="2">
    <source>
        <dbReference type="EMBL" id="OIR19285.1"/>
    </source>
</evidence>
<dbReference type="Gene3D" id="2.70.70.10">
    <property type="entry name" value="Glucose Permease (Domain IIA)"/>
    <property type="match status" value="1"/>
</dbReference>
<dbReference type="Pfam" id="PF01551">
    <property type="entry name" value="Peptidase_M23"/>
    <property type="match status" value="1"/>
</dbReference>
<accession>A0A1J5TSF4</accession>
<dbReference type="PANTHER" id="PTHR21666">
    <property type="entry name" value="PEPTIDASE-RELATED"/>
    <property type="match status" value="1"/>
</dbReference>
<dbReference type="SUPFAM" id="SSF51261">
    <property type="entry name" value="Duplicated hybrid motif"/>
    <property type="match status" value="1"/>
</dbReference>
<dbReference type="AlphaFoldDB" id="A0A1J5TSF4"/>
<reference evidence="2" key="1">
    <citation type="submission" date="2016-10" db="EMBL/GenBank/DDBJ databases">
        <title>Sequence of Gallionella enrichment culture.</title>
        <authorList>
            <person name="Poehlein A."/>
            <person name="Muehling M."/>
            <person name="Daniel R."/>
        </authorList>
    </citation>
    <scope>NUCLEOTIDE SEQUENCE</scope>
</reference>
<dbReference type="FunFam" id="2.70.70.10:FF:000006">
    <property type="entry name" value="M23 family peptidase"/>
    <property type="match status" value="1"/>
</dbReference>
<proteinExistence type="predicted"/>
<organism evidence="2">
    <name type="scientific">mine drainage metagenome</name>
    <dbReference type="NCBI Taxonomy" id="410659"/>
    <lineage>
        <taxon>unclassified sequences</taxon>
        <taxon>metagenomes</taxon>
        <taxon>ecological metagenomes</taxon>
    </lineage>
</organism>
<dbReference type="EMBL" id="MLJW01000001">
    <property type="protein sequence ID" value="OIR19285.1"/>
    <property type="molecule type" value="Genomic_DNA"/>
</dbReference>
<comment type="caution">
    <text evidence="2">The sequence shown here is derived from an EMBL/GenBank/DDBJ whole genome shotgun (WGS) entry which is preliminary data.</text>
</comment>
<feature type="domain" description="M23ase beta-sheet core" evidence="1">
    <location>
        <begin position="204"/>
        <end position="298"/>
    </location>
</feature>
<evidence type="ECO:0000259" key="1">
    <source>
        <dbReference type="Pfam" id="PF01551"/>
    </source>
</evidence>
<sequence>MNIILVSNRFAKARSITLTGTHVALLAMLAAAMFVAAVLAAQYAIVRFQPNMMGNELRNWLASAQEDELQKQEAFMHKSLDTLAMRLGQMQAQVMRLNGLGARLAKLTGMKPEEFSFDKSPAQGGPYLPAALQQQVSLSSMDQQLVELNALLSDRSDKLVALETLLMQDKLSKKLLPSVAPINEAWYSSNFGWRIDPFTGKNAMHEGVDYMVPEGTVIHASAGGVVVYADTHPQYGNMVEIDHGNDVVTRYAHASKLLVSVGQMVRRGQEIALSGSTGRSTGPHLHFEVRYKGIAQNPVRFLEKARS</sequence>
<gene>
    <name evidence="2" type="primary">mepM_1</name>
    <name evidence="2" type="ORF">GALL_01650</name>
</gene>
<protein>
    <submittedName>
        <fullName evidence="2">Murein DD-endopeptidase MepM</fullName>
        <ecNumber evidence="2">3.4.24.-</ecNumber>
    </submittedName>
</protein>
<name>A0A1J5TSF4_9ZZZZ</name>
<dbReference type="InterPro" id="IPR016047">
    <property type="entry name" value="M23ase_b-sheet_dom"/>
</dbReference>
<dbReference type="CDD" id="cd12797">
    <property type="entry name" value="M23_peptidase"/>
    <property type="match status" value="1"/>
</dbReference>
<dbReference type="InterPro" id="IPR011055">
    <property type="entry name" value="Dup_hybrid_motif"/>
</dbReference>
<dbReference type="InterPro" id="IPR050570">
    <property type="entry name" value="Cell_wall_metabolism_enzyme"/>
</dbReference>
<dbReference type="EC" id="3.4.24.-" evidence="2"/>
<dbReference type="PANTHER" id="PTHR21666:SF291">
    <property type="entry name" value="STAGE II SPORULATION PROTEIN Q"/>
    <property type="match status" value="1"/>
</dbReference>
<dbReference type="GO" id="GO:0004222">
    <property type="term" value="F:metalloendopeptidase activity"/>
    <property type="evidence" value="ECO:0007669"/>
    <property type="project" value="TreeGrafter"/>
</dbReference>
<keyword evidence="2" id="KW-0378">Hydrolase</keyword>